<evidence type="ECO:0000313" key="2">
    <source>
        <dbReference type="EMBL" id="WGW02329.1"/>
    </source>
</evidence>
<evidence type="ECO:0000256" key="1">
    <source>
        <dbReference type="SAM" id="Phobius"/>
    </source>
</evidence>
<gene>
    <name evidence="2" type="ORF">QF118_10230</name>
</gene>
<name>A0ABY8QCI5_9RHOB</name>
<dbReference type="EMBL" id="CP124616">
    <property type="protein sequence ID" value="WGW02329.1"/>
    <property type="molecule type" value="Genomic_DNA"/>
</dbReference>
<feature type="transmembrane region" description="Helical" evidence="1">
    <location>
        <begin position="83"/>
        <end position="103"/>
    </location>
</feature>
<keyword evidence="1" id="KW-0812">Transmembrane</keyword>
<keyword evidence="1" id="KW-0472">Membrane</keyword>
<feature type="transmembrane region" description="Helical" evidence="1">
    <location>
        <begin position="49"/>
        <end position="71"/>
    </location>
</feature>
<organism evidence="2 3">
    <name type="scientific">Tropicibacter oceani</name>
    <dbReference type="NCBI Taxonomy" id="3058420"/>
    <lineage>
        <taxon>Bacteria</taxon>
        <taxon>Pseudomonadati</taxon>
        <taxon>Pseudomonadota</taxon>
        <taxon>Alphaproteobacteria</taxon>
        <taxon>Rhodobacterales</taxon>
        <taxon>Roseobacteraceae</taxon>
        <taxon>Tropicibacter</taxon>
    </lineage>
</organism>
<feature type="transmembrane region" description="Helical" evidence="1">
    <location>
        <begin position="7"/>
        <end position="29"/>
    </location>
</feature>
<sequence length="109" mass="11575">MDFVKTALGVILIPIIAIVLFFCILLYGFTMFGIVSGNSAVSAERAPHLTSLMVFVTGVWLASVVGFLRALITGETGGMAFRLFSAGLAIATLLGAAIPFYYAEIVMVH</sequence>
<protein>
    <submittedName>
        <fullName evidence="2">Uncharacterized protein</fullName>
    </submittedName>
</protein>
<keyword evidence="3" id="KW-1185">Reference proteome</keyword>
<keyword evidence="1" id="KW-1133">Transmembrane helix</keyword>
<proteinExistence type="predicted"/>
<dbReference type="Proteomes" id="UP001241605">
    <property type="component" value="Chromosome"/>
</dbReference>
<evidence type="ECO:0000313" key="3">
    <source>
        <dbReference type="Proteomes" id="UP001241605"/>
    </source>
</evidence>
<reference evidence="2 3" key="1">
    <citation type="submission" date="2023-05" db="EMBL/GenBank/DDBJ databases">
        <title>YMD87, complete Genome.</title>
        <authorList>
            <person name="Zhang J."/>
            <person name="Xu X."/>
        </authorList>
    </citation>
    <scope>NUCLEOTIDE SEQUENCE [LARGE SCALE GENOMIC DNA]</scope>
    <source>
        <strain evidence="2 3">YMD87</strain>
    </source>
</reference>
<accession>A0ABY8QCI5</accession>
<dbReference type="RefSeq" id="WP_282298963.1">
    <property type="nucleotide sequence ID" value="NZ_CP124616.1"/>
</dbReference>